<dbReference type="GeneID" id="107067917"/>
<evidence type="ECO:0000313" key="12">
    <source>
        <dbReference type="RefSeq" id="XP_015179330.1"/>
    </source>
</evidence>
<dbReference type="PANTHER" id="PTHR21137:SF35">
    <property type="entry name" value="ODORANT RECEPTOR 19A-RELATED"/>
    <property type="match status" value="1"/>
</dbReference>
<keyword evidence="11" id="KW-1185">Reference proteome</keyword>
<proteinExistence type="predicted"/>
<accession>A0ABM1IGJ3</accession>
<feature type="transmembrane region" description="Helical" evidence="10">
    <location>
        <begin position="78"/>
        <end position="96"/>
    </location>
</feature>
<gene>
    <name evidence="12" type="primary">LOC107067917</name>
</gene>
<name>A0ABM1IGJ3_POLDO</name>
<keyword evidence="4 10" id="KW-0812">Transmembrane</keyword>
<keyword evidence="8" id="KW-0675">Receptor</keyword>
<dbReference type="RefSeq" id="XP_015179330.1">
    <property type="nucleotide sequence ID" value="XM_015323844.1"/>
</dbReference>
<evidence type="ECO:0000256" key="9">
    <source>
        <dbReference type="ARBA" id="ARBA00023224"/>
    </source>
</evidence>
<dbReference type="Proteomes" id="UP000694924">
    <property type="component" value="Unplaced"/>
</dbReference>
<evidence type="ECO:0000256" key="1">
    <source>
        <dbReference type="ARBA" id="ARBA00004651"/>
    </source>
</evidence>
<keyword evidence="7 10" id="KW-0472">Membrane</keyword>
<keyword evidence="2" id="KW-1003">Cell membrane</keyword>
<reference evidence="12" key="1">
    <citation type="submission" date="2025-08" db="UniProtKB">
        <authorList>
            <consortium name="RefSeq"/>
        </authorList>
    </citation>
    <scope>IDENTIFICATION</scope>
    <source>
        <tissue evidence="12">Whole body</tissue>
    </source>
</reference>
<comment type="subcellular location">
    <subcellularLocation>
        <location evidence="1">Cell membrane</location>
        <topology evidence="1">Multi-pass membrane protein</topology>
    </subcellularLocation>
</comment>
<evidence type="ECO:0000256" key="7">
    <source>
        <dbReference type="ARBA" id="ARBA00023136"/>
    </source>
</evidence>
<dbReference type="Pfam" id="PF02949">
    <property type="entry name" value="7tm_6"/>
    <property type="match status" value="1"/>
</dbReference>
<sequence length="259" mass="29475">MEKKLEVDDKDYAITTCRYVLKPIGLWPMIYGRASLTERIVSTILAVINLSVVCFVLIPFSIYILYYENNINIKLKSFGPLGFCLTSTIKYCYLGFKRKSIGRCIAHVENDWETMIDQNNRTIMKKYATIGRNLTILCAIFLHSGGMSYHTIMTLSMTKKINETVTIRPLTYPGYDIYFDVQASPTYEIIFFLHCICGIVMHNITTAGCSLAATFVTHACGQIQIVMFRLSDLIEGKESDVGLSDRMAILVRDHVRTLR</sequence>
<feature type="transmembrane region" description="Helical" evidence="10">
    <location>
        <begin position="134"/>
        <end position="152"/>
    </location>
</feature>
<organism evidence="11 12">
    <name type="scientific">Polistes dominula</name>
    <name type="common">European paper wasp</name>
    <name type="synonym">Vespa dominula</name>
    <dbReference type="NCBI Taxonomy" id="743375"/>
    <lineage>
        <taxon>Eukaryota</taxon>
        <taxon>Metazoa</taxon>
        <taxon>Ecdysozoa</taxon>
        <taxon>Arthropoda</taxon>
        <taxon>Hexapoda</taxon>
        <taxon>Insecta</taxon>
        <taxon>Pterygota</taxon>
        <taxon>Neoptera</taxon>
        <taxon>Endopterygota</taxon>
        <taxon>Hymenoptera</taxon>
        <taxon>Apocrita</taxon>
        <taxon>Aculeata</taxon>
        <taxon>Vespoidea</taxon>
        <taxon>Vespidae</taxon>
        <taxon>Polistinae</taxon>
        <taxon>Polistini</taxon>
        <taxon>Polistes</taxon>
    </lineage>
</organism>
<evidence type="ECO:0000256" key="5">
    <source>
        <dbReference type="ARBA" id="ARBA00022725"/>
    </source>
</evidence>
<keyword evidence="9" id="KW-0807">Transducer</keyword>
<evidence type="ECO:0000256" key="10">
    <source>
        <dbReference type="SAM" id="Phobius"/>
    </source>
</evidence>
<evidence type="ECO:0000256" key="6">
    <source>
        <dbReference type="ARBA" id="ARBA00022989"/>
    </source>
</evidence>
<keyword evidence="5" id="KW-0552">Olfaction</keyword>
<evidence type="ECO:0000256" key="2">
    <source>
        <dbReference type="ARBA" id="ARBA00022475"/>
    </source>
</evidence>
<protein>
    <submittedName>
        <fullName evidence="12">Uncharacterized protein LOC107067917</fullName>
    </submittedName>
</protein>
<evidence type="ECO:0000256" key="3">
    <source>
        <dbReference type="ARBA" id="ARBA00022606"/>
    </source>
</evidence>
<keyword evidence="6 10" id="KW-1133">Transmembrane helix</keyword>
<dbReference type="InterPro" id="IPR004117">
    <property type="entry name" value="7tm6_olfct_rcpt"/>
</dbReference>
<feature type="transmembrane region" description="Helical" evidence="10">
    <location>
        <begin position="40"/>
        <end position="66"/>
    </location>
</feature>
<keyword evidence="3" id="KW-0716">Sensory transduction</keyword>
<evidence type="ECO:0000313" key="11">
    <source>
        <dbReference type="Proteomes" id="UP000694924"/>
    </source>
</evidence>
<evidence type="ECO:0000256" key="4">
    <source>
        <dbReference type="ARBA" id="ARBA00022692"/>
    </source>
</evidence>
<evidence type="ECO:0000256" key="8">
    <source>
        <dbReference type="ARBA" id="ARBA00023170"/>
    </source>
</evidence>
<dbReference type="PANTHER" id="PTHR21137">
    <property type="entry name" value="ODORANT RECEPTOR"/>
    <property type="match status" value="1"/>
</dbReference>